<dbReference type="RefSeq" id="WP_203195226.1">
    <property type="nucleotide sequence ID" value="NZ_CP063362.1"/>
</dbReference>
<keyword evidence="7" id="KW-1185">Reference proteome</keyword>
<dbReference type="PANTHER" id="PTHR43046:SF12">
    <property type="entry name" value="GDP-MANNOSE MANNOSYL HYDROLASE"/>
    <property type="match status" value="1"/>
</dbReference>
<evidence type="ECO:0000256" key="1">
    <source>
        <dbReference type="ARBA" id="ARBA00001946"/>
    </source>
</evidence>
<dbReference type="CDD" id="cd04685">
    <property type="entry name" value="NUDIX_Hydrolase"/>
    <property type="match status" value="1"/>
</dbReference>
<dbReference type="InterPro" id="IPR020476">
    <property type="entry name" value="Nudix_hydrolase"/>
</dbReference>
<dbReference type="EMBL" id="CP063362">
    <property type="protein sequence ID" value="QRG08313.1"/>
    <property type="molecule type" value="Genomic_DNA"/>
</dbReference>
<accession>A0A974PS68</accession>
<dbReference type="PRINTS" id="PR00502">
    <property type="entry name" value="NUDIXFAMILY"/>
</dbReference>
<comment type="similarity">
    <text evidence="4">Belongs to the Nudix hydrolase family.</text>
</comment>
<reference evidence="6 7" key="1">
    <citation type="submission" date="2020-10" db="EMBL/GenBank/DDBJ databases">
        <title>Degradation of 1,4-Dioxane by Xanthobacter sp. YN2, via a Novel Group-2 Soluble Di-Iron Monooxygenase.</title>
        <authorList>
            <person name="Ma F."/>
            <person name="Wang Y."/>
            <person name="Yang J."/>
            <person name="Guo H."/>
            <person name="Su D."/>
            <person name="Yu L."/>
        </authorList>
    </citation>
    <scope>NUCLEOTIDE SEQUENCE [LARGE SCALE GENOMIC DNA]</scope>
    <source>
        <strain evidence="6 7">YN2</strain>
    </source>
</reference>
<dbReference type="Proteomes" id="UP000596427">
    <property type="component" value="Chromosome"/>
</dbReference>
<dbReference type="PROSITE" id="PS00893">
    <property type="entry name" value="NUDIX_BOX"/>
    <property type="match status" value="1"/>
</dbReference>
<gene>
    <name evidence="6" type="ORF">EZH22_08420</name>
</gene>
<proteinExistence type="inferred from homology"/>
<evidence type="ECO:0000256" key="2">
    <source>
        <dbReference type="ARBA" id="ARBA00022801"/>
    </source>
</evidence>
<dbReference type="PANTHER" id="PTHR43046">
    <property type="entry name" value="GDP-MANNOSE MANNOSYL HYDROLASE"/>
    <property type="match status" value="1"/>
</dbReference>
<sequence length="153" mass="16774">MKQRPSSRLLVVNAESRLLLFRFEHRTGALAGSVFWAPPGGGLDAGESFEQAACRELLEETGLQLADPGPQVARRRVTFTMPDGGLVEADERYFLVRVPTLEISSSGWTDEERAVVAAHGWWSPADLARATEQVWPEDVTDMLVEAGVWPAGP</sequence>
<dbReference type="InterPro" id="IPR015797">
    <property type="entry name" value="NUDIX_hydrolase-like_dom_sf"/>
</dbReference>
<evidence type="ECO:0000313" key="6">
    <source>
        <dbReference type="EMBL" id="QRG08313.1"/>
    </source>
</evidence>
<dbReference type="SUPFAM" id="SSF55811">
    <property type="entry name" value="Nudix"/>
    <property type="match status" value="1"/>
</dbReference>
<organism evidence="6 7">
    <name type="scientific">Xanthobacter dioxanivorans</name>
    <dbReference type="NCBI Taxonomy" id="2528964"/>
    <lineage>
        <taxon>Bacteria</taxon>
        <taxon>Pseudomonadati</taxon>
        <taxon>Pseudomonadota</taxon>
        <taxon>Alphaproteobacteria</taxon>
        <taxon>Hyphomicrobiales</taxon>
        <taxon>Xanthobacteraceae</taxon>
        <taxon>Xanthobacter</taxon>
    </lineage>
</organism>
<evidence type="ECO:0000313" key="7">
    <source>
        <dbReference type="Proteomes" id="UP000596427"/>
    </source>
</evidence>
<dbReference type="KEGG" id="xdi:EZH22_08420"/>
<evidence type="ECO:0000259" key="5">
    <source>
        <dbReference type="PROSITE" id="PS51462"/>
    </source>
</evidence>
<evidence type="ECO:0000256" key="4">
    <source>
        <dbReference type="RuleBase" id="RU003476"/>
    </source>
</evidence>
<evidence type="ECO:0000256" key="3">
    <source>
        <dbReference type="ARBA" id="ARBA00022842"/>
    </source>
</evidence>
<dbReference type="GO" id="GO:0016787">
    <property type="term" value="F:hydrolase activity"/>
    <property type="evidence" value="ECO:0007669"/>
    <property type="project" value="UniProtKB-KW"/>
</dbReference>
<dbReference type="InterPro" id="IPR020084">
    <property type="entry name" value="NUDIX_hydrolase_CS"/>
</dbReference>
<dbReference type="InterPro" id="IPR000086">
    <property type="entry name" value="NUDIX_hydrolase_dom"/>
</dbReference>
<name>A0A974PS68_9HYPH</name>
<protein>
    <submittedName>
        <fullName evidence="6">NUDIX domain-containing protein</fullName>
    </submittedName>
</protein>
<dbReference type="AlphaFoldDB" id="A0A974PS68"/>
<keyword evidence="2 4" id="KW-0378">Hydrolase</keyword>
<feature type="domain" description="Nudix hydrolase" evidence="5">
    <location>
        <begin position="1"/>
        <end position="147"/>
    </location>
</feature>
<dbReference type="PROSITE" id="PS51462">
    <property type="entry name" value="NUDIX"/>
    <property type="match status" value="1"/>
</dbReference>
<dbReference type="Pfam" id="PF00293">
    <property type="entry name" value="NUDIX"/>
    <property type="match status" value="1"/>
</dbReference>
<keyword evidence="3" id="KW-0460">Magnesium</keyword>
<dbReference type="Gene3D" id="3.90.79.10">
    <property type="entry name" value="Nucleoside Triphosphate Pyrophosphohydrolase"/>
    <property type="match status" value="1"/>
</dbReference>
<comment type="cofactor">
    <cofactor evidence="1">
        <name>Mg(2+)</name>
        <dbReference type="ChEBI" id="CHEBI:18420"/>
    </cofactor>
</comment>